<dbReference type="Pfam" id="PF13489">
    <property type="entry name" value="Methyltransf_23"/>
    <property type="match status" value="1"/>
</dbReference>
<organism evidence="1 2">
    <name type="scientific">Lysobacter hankyongensis</name>
    <dbReference type="NCBI Taxonomy" id="1176535"/>
    <lineage>
        <taxon>Bacteria</taxon>
        <taxon>Pseudomonadati</taxon>
        <taxon>Pseudomonadota</taxon>
        <taxon>Gammaproteobacteria</taxon>
        <taxon>Lysobacterales</taxon>
        <taxon>Lysobacteraceae</taxon>
        <taxon>Lysobacter</taxon>
    </lineage>
</organism>
<dbReference type="InterPro" id="IPR029063">
    <property type="entry name" value="SAM-dependent_MTases_sf"/>
</dbReference>
<accession>A0ABP9C246</accession>
<sequence length="310" mass="34803">MHWRIKGLLQKTLGVLPGGDTLHYRMQRRFGGMRNPRREIGLKLDDWEGMVKQLRDAGLEIPGARLMEIGSGWYPTLPLACHLVGAARVHTVDLNRLLKPDLMRLCIEVLGEQLPRLAAVCQVDPAEVEARYARLRDASARSDDPAVISDGVIEYRAPADAADSGLPDGSIDAIFSNSVLEHVPPDAIDRIHRAALTLLRPGGWAFHSVNCGDHYAYADPKVHQLHYLRFTERQWAFWNNAFLYQNRLRAHQFVDAARAAGFEIVHDTSHARPQRLAQLKAMTVAPEFARFTPEQLCITTVDFIGKKPLP</sequence>
<dbReference type="EMBL" id="BAABJE010000017">
    <property type="protein sequence ID" value="GAA4801896.1"/>
    <property type="molecule type" value="Genomic_DNA"/>
</dbReference>
<evidence type="ECO:0000313" key="2">
    <source>
        <dbReference type="Proteomes" id="UP001499959"/>
    </source>
</evidence>
<keyword evidence="2" id="KW-1185">Reference proteome</keyword>
<dbReference type="CDD" id="cd02440">
    <property type="entry name" value="AdoMet_MTases"/>
    <property type="match status" value="1"/>
</dbReference>
<reference evidence="2" key="1">
    <citation type="journal article" date="2019" name="Int. J. Syst. Evol. Microbiol.">
        <title>The Global Catalogue of Microorganisms (GCM) 10K type strain sequencing project: providing services to taxonomists for standard genome sequencing and annotation.</title>
        <authorList>
            <consortium name="The Broad Institute Genomics Platform"/>
            <consortium name="The Broad Institute Genome Sequencing Center for Infectious Disease"/>
            <person name="Wu L."/>
            <person name="Ma J."/>
        </authorList>
    </citation>
    <scope>NUCLEOTIDE SEQUENCE [LARGE SCALE GENOMIC DNA]</scope>
    <source>
        <strain evidence="2">JCM 18204</strain>
    </source>
</reference>
<name>A0ABP9C246_9GAMM</name>
<evidence type="ECO:0008006" key="3">
    <source>
        <dbReference type="Google" id="ProtNLM"/>
    </source>
</evidence>
<dbReference type="RefSeq" id="WP_345304220.1">
    <property type="nucleotide sequence ID" value="NZ_BAABJE010000017.1"/>
</dbReference>
<gene>
    <name evidence="1" type="ORF">GCM10023307_30600</name>
</gene>
<evidence type="ECO:0000313" key="1">
    <source>
        <dbReference type="EMBL" id="GAA4801896.1"/>
    </source>
</evidence>
<protein>
    <recommendedName>
        <fullName evidence="3">Class I SAM-dependent methyltransferase</fullName>
    </recommendedName>
</protein>
<dbReference type="Proteomes" id="UP001499959">
    <property type="component" value="Unassembled WGS sequence"/>
</dbReference>
<comment type="caution">
    <text evidence="1">The sequence shown here is derived from an EMBL/GenBank/DDBJ whole genome shotgun (WGS) entry which is preliminary data.</text>
</comment>
<proteinExistence type="predicted"/>
<dbReference type="SUPFAM" id="SSF53335">
    <property type="entry name" value="S-adenosyl-L-methionine-dependent methyltransferases"/>
    <property type="match status" value="1"/>
</dbReference>
<dbReference type="Gene3D" id="3.40.50.150">
    <property type="entry name" value="Vaccinia Virus protein VP39"/>
    <property type="match status" value="1"/>
</dbReference>